<organism evidence="2 3">
    <name type="scientific">Parabacteroides gordonii MS-1 = DSM 23371</name>
    <dbReference type="NCBI Taxonomy" id="1203610"/>
    <lineage>
        <taxon>Bacteria</taxon>
        <taxon>Pseudomonadati</taxon>
        <taxon>Bacteroidota</taxon>
        <taxon>Bacteroidia</taxon>
        <taxon>Bacteroidales</taxon>
        <taxon>Tannerellaceae</taxon>
        <taxon>Parabacteroides</taxon>
    </lineage>
</organism>
<reference evidence="2 3" key="1">
    <citation type="submission" date="2013-04" db="EMBL/GenBank/DDBJ databases">
        <title>The Genome Sequence of Parabacteroides gordonii DSM 23371.</title>
        <authorList>
            <consortium name="The Broad Institute Genomics Platform"/>
            <person name="Earl A."/>
            <person name="Ward D."/>
            <person name="Feldgarden M."/>
            <person name="Gevers D."/>
            <person name="Martens E."/>
            <person name="Sakamoto M."/>
            <person name="Benno Y."/>
            <person name="Suzuki N."/>
            <person name="Matsunaga N."/>
            <person name="Koshihara K."/>
            <person name="Seki M."/>
            <person name="Komiya H."/>
            <person name="Walker B."/>
            <person name="Young S."/>
            <person name="Zeng Q."/>
            <person name="Gargeya S."/>
            <person name="Fitzgerald M."/>
            <person name="Haas B."/>
            <person name="Abouelleil A."/>
            <person name="Allen A.W."/>
            <person name="Alvarado L."/>
            <person name="Arachchi H.M."/>
            <person name="Berlin A.M."/>
            <person name="Chapman S.B."/>
            <person name="Gainer-Dewar J."/>
            <person name="Goldberg J."/>
            <person name="Griggs A."/>
            <person name="Gujja S."/>
            <person name="Hansen M."/>
            <person name="Howarth C."/>
            <person name="Imamovic A."/>
            <person name="Ireland A."/>
            <person name="Larimer J."/>
            <person name="McCowan C."/>
            <person name="Murphy C."/>
            <person name="Pearson M."/>
            <person name="Poon T.W."/>
            <person name="Priest M."/>
            <person name="Roberts A."/>
            <person name="Saif S."/>
            <person name="Shea T."/>
            <person name="Sisk P."/>
            <person name="Sykes S."/>
            <person name="Wortman J."/>
            <person name="Nusbaum C."/>
            <person name="Birren B."/>
        </authorList>
    </citation>
    <scope>NUCLEOTIDE SEQUENCE [LARGE SCALE GENOMIC DNA]</scope>
    <source>
        <strain evidence="2 3">MS-1</strain>
    </source>
</reference>
<keyword evidence="3" id="KW-1185">Reference proteome</keyword>
<evidence type="ECO:0000313" key="2">
    <source>
        <dbReference type="EMBL" id="KKB49292.1"/>
    </source>
</evidence>
<dbReference type="InterPro" id="IPR011042">
    <property type="entry name" value="6-blade_b-propeller_TolB-like"/>
</dbReference>
<feature type="chain" id="PRO_5002488092" description="Peptidase MA-like domain-containing protein" evidence="1">
    <location>
        <begin position="23"/>
        <end position="952"/>
    </location>
</feature>
<evidence type="ECO:0000313" key="3">
    <source>
        <dbReference type="Proteomes" id="UP000033035"/>
    </source>
</evidence>
<proteinExistence type="predicted"/>
<dbReference type="EMBL" id="AQHW01000025">
    <property type="protein sequence ID" value="KKB49292.1"/>
    <property type="molecule type" value="Genomic_DNA"/>
</dbReference>
<dbReference type="STRING" id="1203610.HMPREF1536_04356"/>
<dbReference type="Proteomes" id="UP000033035">
    <property type="component" value="Unassembled WGS sequence"/>
</dbReference>
<keyword evidence="1" id="KW-0732">Signal</keyword>
<dbReference type="SUPFAM" id="SSF82171">
    <property type="entry name" value="DPP6 N-terminal domain-like"/>
    <property type="match status" value="1"/>
</dbReference>
<name>A0A0F5IVX3_9BACT</name>
<evidence type="ECO:0008006" key="4">
    <source>
        <dbReference type="Google" id="ProtNLM"/>
    </source>
</evidence>
<comment type="caution">
    <text evidence="2">The sequence shown here is derived from an EMBL/GenBank/DDBJ whole genome shotgun (WGS) entry which is preliminary data.</text>
</comment>
<sequence>MSILRYLFILSACSLITSDLHAQFLDYGTDPARFKWNVAKLPHYNLIYPQGNDSMAYRYALYLENVYPHVKKTIGEPMKKKFPVILHPASMSSNGLVSWAPRRMELITTPSSKLDAQSWDKHLVLHESRHVIQMGKLMHGIFRPLYYIIGEQAAGVAAFFMPSWFLEGDAVSTETAMSNAGRGRLPEFNMTYRAQMLGDGELFSLDKLLLGSYKDYTGDYYALGYDMTSYARYRYGSDIWDKTTSRYISVPFLFSAAFKHHAGVSINEHYKETFDYLKNEWEKQDTGVVVPSYSSPKVKKYTSYRYPQLLNDSTIIAVKSSLDDLNFLVLLTDGKEERLTYIGRINSRLHIRNGHVYWTEIVPGIRWTHENYSVLKRYDPEEKRITTLTPRQRYLAPAIDEQEKRAAVSRFAIDGKNQLVLVDLETGKEQIGFDVPENAFIKELTFAGNDTVVAVAVNDGGISLLQLDLLTGNWNEILNTTANITSPIWYKGRLFFESGASGTNNIYTLNLPDTVAYRLTSSRFGAFDPAFSSQGDRLYFSDYQAKGYRVASLPTDSLLEQVTDLGEPYRFPLAETLAAQEQFNLDVAPLDSVAFNPVPYRKGLHTFKIHSWAPFYYDVAEAMSSGADDLATIVKPGVMVLSQNSLNTAIMQAGWYYKKGYHHGRMAFTYKGWFPVIDLAVDYGEKAFDMSWEKNEEGKEISRLRYTDRNLLKADVRVYLPFNLTKNHYVRGIQPSLTYYFTNDKYQQYDSRKYRNFQYILPEVRFYNYRQLAQRDILPRWGYQVRLQYLNSPFNGENYGDLYAARLTTYWPGIIRNHSLMLRAGYQYQNLNGKALYLPKRLLDETRGYDYLYQTHQQWAFKADYAFSIISPDLSIGQFAYIRRLRANLFYDLTRNQAREQGGWTTQSSCGTDLIFDWNVLRMTFPLTTGVRLIQPIDYGKFQAEMLFSITF</sequence>
<dbReference type="HOGENOM" id="CLU_013076_0_0_10"/>
<dbReference type="AlphaFoldDB" id="A0A0F5IVX3"/>
<dbReference type="Gene3D" id="2.120.10.30">
    <property type="entry name" value="TolB, C-terminal domain"/>
    <property type="match status" value="1"/>
</dbReference>
<dbReference type="RefSeq" id="WP_028729147.1">
    <property type="nucleotide sequence ID" value="NZ_KE386763.1"/>
</dbReference>
<accession>A0A0F5IVX3</accession>
<gene>
    <name evidence="2" type="ORF">HMPREF1536_04356</name>
</gene>
<protein>
    <recommendedName>
        <fullName evidence="4">Peptidase MA-like domain-containing protein</fullName>
    </recommendedName>
</protein>
<dbReference type="PATRIC" id="fig|1203610.3.peg.4434"/>
<evidence type="ECO:0000256" key="1">
    <source>
        <dbReference type="SAM" id="SignalP"/>
    </source>
</evidence>
<dbReference type="PANTHER" id="PTHR36842:SF1">
    <property type="entry name" value="PROTEIN TOLB"/>
    <property type="match status" value="1"/>
</dbReference>
<feature type="signal peptide" evidence="1">
    <location>
        <begin position="1"/>
        <end position="22"/>
    </location>
</feature>
<dbReference type="PANTHER" id="PTHR36842">
    <property type="entry name" value="PROTEIN TOLB HOMOLOG"/>
    <property type="match status" value="1"/>
</dbReference>